<feature type="compositionally biased region" description="Low complexity" evidence="1">
    <location>
        <begin position="195"/>
        <end position="205"/>
    </location>
</feature>
<name>A0AAD4DR10_9AGAM</name>
<dbReference type="AlphaFoldDB" id="A0AAD4DR10"/>
<feature type="compositionally biased region" description="Basic and acidic residues" evidence="1">
    <location>
        <begin position="331"/>
        <end position="347"/>
    </location>
</feature>
<feature type="compositionally biased region" description="Pro residues" evidence="1">
    <location>
        <begin position="412"/>
        <end position="423"/>
    </location>
</feature>
<evidence type="ECO:0000313" key="3">
    <source>
        <dbReference type="Proteomes" id="UP001195769"/>
    </source>
</evidence>
<keyword evidence="3" id="KW-1185">Reference proteome</keyword>
<protein>
    <submittedName>
        <fullName evidence="2">Uncharacterized protein</fullName>
    </submittedName>
</protein>
<proteinExistence type="predicted"/>
<feature type="compositionally biased region" description="Basic and acidic residues" evidence="1">
    <location>
        <begin position="386"/>
        <end position="396"/>
    </location>
</feature>
<evidence type="ECO:0000256" key="1">
    <source>
        <dbReference type="SAM" id="MobiDB-lite"/>
    </source>
</evidence>
<feature type="region of interest" description="Disordered" evidence="1">
    <location>
        <begin position="133"/>
        <end position="158"/>
    </location>
</feature>
<organism evidence="2 3">
    <name type="scientific">Suillus fuscotomentosus</name>
    <dbReference type="NCBI Taxonomy" id="1912939"/>
    <lineage>
        <taxon>Eukaryota</taxon>
        <taxon>Fungi</taxon>
        <taxon>Dikarya</taxon>
        <taxon>Basidiomycota</taxon>
        <taxon>Agaricomycotina</taxon>
        <taxon>Agaricomycetes</taxon>
        <taxon>Agaricomycetidae</taxon>
        <taxon>Boletales</taxon>
        <taxon>Suillineae</taxon>
        <taxon>Suillaceae</taxon>
        <taxon>Suillus</taxon>
    </lineage>
</organism>
<feature type="region of interest" description="Disordered" evidence="1">
    <location>
        <begin position="325"/>
        <end position="455"/>
    </location>
</feature>
<reference evidence="2" key="1">
    <citation type="journal article" date="2020" name="New Phytol.">
        <title>Comparative genomics reveals dynamic genome evolution in host specialist ectomycorrhizal fungi.</title>
        <authorList>
            <person name="Lofgren L.A."/>
            <person name="Nguyen N.H."/>
            <person name="Vilgalys R."/>
            <person name="Ruytinx J."/>
            <person name="Liao H.L."/>
            <person name="Branco S."/>
            <person name="Kuo A."/>
            <person name="LaButti K."/>
            <person name="Lipzen A."/>
            <person name="Andreopoulos W."/>
            <person name="Pangilinan J."/>
            <person name="Riley R."/>
            <person name="Hundley H."/>
            <person name="Na H."/>
            <person name="Barry K."/>
            <person name="Grigoriev I.V."/>
            <person name="Stajich J.E."/>
            <person name="Kennedy P.G."/>
        </authorList>
    </citation>
    <scope>NUCLEOTIDE SEQUENCE</scope>
    <source>
        <strain evidence="2">FC203</strain>
    </source>
</reference>
<dbReference type="RefSeq" id="XP_041217105.1">
    <property type="nucleotide sequence ID" value="XM_041377957.1"/>
</dbReference>
<accession>A0AAD4DR10</accession>
<feature type="compositionally biased region" description="Low complexity" evidence="1">
    <location>
        <begin position="133"/>
        <end position="145"/>
    </location>
</feature>
<dbReference type="GeneID" id="64672255"/>
<sequence>MSINDISDMTAITPAGYAELIKTHLPPLSFPPSCDPSGSHQYYFIHGDAPDPNHNSLLSQSSSLRSLLDDQDPAVPADSDNLVVELKCQLMELQHTVASLRADLLRVTSEKTSLLSTCQALQNIIVNIRSSASSVASSSSASPPSDTSNTTDERKPSCLLDRMIEEECDRELDPADYRSVNSWTKKDWQEHFPTSSSAVPGSSSKKSARGSKRMAQGINVSCTYLQDENGIPVSAQRAKLHTQGLAPESIGQASLDVIKWLVHMLRKEYLELRLCADNWKTTRLMIDNYSQWYNYHIKKKGGKRVKAESEDMGLEEETASETIPIIKKRRLSDSDENHTAKRPHVDSSSEDILASPPSISTEELVSPPSPSHDGTTPNREPTPPPRMDKGKEKEVVAVEVKNPLSNLVLKPRPTPVSQKPPSPSIVSSSSGSNPAVVPPSTNITPISRPEISSSSDSASLAVKMELVGVTHAEQTKPTINSKPDAIKKRQPSTKPMRVSPKITARNLCALEWQSNGNQKEPASVFATYWNGYTSAKYLFRWLPQDWFKWTTTTMTRGHMAGWRDGGMAGGIADEAQRAAIPYSPNDSDTYR</sequence>
<feature type="compositionally biased region" description="Low complexity" evidence="1">
    <location>
        <begin position="424"/>
        <end position="440"/>
    </location>
</feature>
<feature type="region of interest" description="Disordered" evidence="1">
    <location>
        <begin position="472"/>
        <end position="498"/>
    </location>
</feature>
<dbReference type="EMBL" id="JABBWK010000183">
    <property type="protein sequence ID" value="KAG1888029.1"/>
    <property type="molecule type" value="Genomic_DNA"/>
</dbReference>
<evidence type="ECO:0000313" key="2">
    <source>
        <dbReference type="EMBL" id="KAG1888029.1"/>
    </source>
</evidence>
<comment type="caution">
    <text evidence="2">The sequence shown here is derived from an EMBL/GenBank/DDBJ whole genome shotgun (WGS) entry which is preliminary data.</text>
</comment>
<feature type="region of interest" description="Disordered" evidence="1">
    <location>
        <begin position="191"/>
        <end position="212"/>
    </location>
</feature>
<gene>
    <name evidence="2" type="ORF">F5891DRAFT_987868</name>
</gene>
<dbReference type="Proteomes" id="UP001195769">
    <property type="component" value="Unassembled WGS sequence"/>
</dbReference>